<evidence type="ECO:0000313" key="3">
    <source>
        <dbReference type="Proteomes" id="UP000078343"/>
    </source>
</evidence>
<reference evidence="2 3" key="1">
    <citation type="submission" date="2016-04" db="EMBL/GenBank/DDBJ databases">
        <title>Draft genome of Fonsecaea erecta CBS 125763.</title>
        <authorList>
            <person name="Weiss V.A."/>
            <person name="Vicente V.A."/>
            <person name="Raittz R.T."/>
            <person name="Moreno L.F."/>
            <person name="De Souza E.M."/>
            <person name="Pedrosa F.O."/>
            <person name="Steffens M.B."/>
            <person name="Faoro H."/>
            <person name="Tadra-Sfeir M.Z."/>
            <person name="Najafzadeh M.J."/>
            <person name="Felipe M.S."/>
            <person name="Teixeira M."/>
            <person name="Sun J."/>
            <person name="Xi L."/>
            <person name="Gomes R."/>
            <person name="De Azevedo C.M."/>
            <person name="Salgado C.G."/>
            <person name="Da Silva M.B."/>
            <person name="Nascimento M.F."/>
            <person name="Queiroz-Telles F."/>
            <person name="Attili D.S."/>
            <person name="Gorbushina A."/>
        </authorList>
    </citation>
    <scope>NUCLEOTIDE SEQUENCE [LARGE SCALE GENOMIC DNA]</scope>
    <source>
        <strain evidence="2 3">CBS 125763</strain>
    </source>
</reference>
<name>A0A178ZPG7_9EURO</name>
<dbReference type="OrthoDB" id="4134541at2759"/>
<organism evidence="2 3">
    <name type="scientific">Fonsecaea erecta</name>
    <dbReference type="NCBI Taxonomy" id="1367422"/>
    <lineage>
        <taxon>Eukaryota</taxon>
        <taxon>Fungi</taxon>
        <taxon>Dikarya</taxon>
        <taxon>Ascomycota</taxon>
        <taxon>Pezizomycotina</taxon>
        <taxon>Eurotiomycetes</taxon>
        <taxon>Chaetothyriomycetidae</taxon>
        <taxon>Chaetothyriales</taxon>
        <taxon>Herpotrichiellaceae</taxon>
        <taxon>Fonsecaea</taxon>
    </lineage>
</organism>
<evidence type="ECO:0000259" key="1">
    <source>
        <dbReference type="Pfam" id="PF13577"/>
    </source>
</evidence>
<dbReference type="AlphaFoldDB" id="A0A178ZPG7"/>
<dbReference type="RefSeq" id="XP_018695085.1">
    <property type="nucleotide sequence ID" value="XM_018835435.1"/>
</dbReference>
<dbReference type="SUPFAM" id="SSF54427">
    <property type="entry name" value="NTF2-like"/>
    <property type="match status" value="1"/>
</dbReference>
<dbReference type="EMBL" id="LVYI01000003">
    <property type="protein sequence ID" value="OAP61718.1"/>
    <property type="molecule type" value="Genomic_DNA"/>
</dbReference>
<dbReference type="GeneID" id="30008090"/>
<gene>
    <name evidence="2" type="ORF">AYL99_03921</name>
</gene>
<sequence length="215" mass="24425">MASATTHLEEQLALTHHINNYGWFADIFAWEDIATCFTEDCTFDFKVAPDLEGQAPMNLNSGSIKGRSNTAKALAFITEKFKRTQHNIVNMDFQIDASNAAATGRANIFWGGVMEHNGVHVGVQTGSRYTWRFKKSADKKWETDYTQVEIVRILCNGTAIRGSLYELQQYTKSLELWRTVRVEFKSRPLNIGIWWARSVPSESTKAKSCKLYINS</sequence>
<proteinExistence type="predicted"/>
<dbReference type="Proteomes" id="UP000078343">
    <property type="component" value="Unassembled WGS sequence"/>
</dbReference>
<dbReference type="InterPro" id="IPR037401">
    <property type="entry name" value="SnoaL-like"/>
</dbReference>
<accession>A0A178ZPG7</accession>
<evidence type="ECO:0000313" key="2">
    <source>
        <dbReference type="EMBL" id="OAP61718.1"/>
    </source>
</evidence>
<dbReference type="InterPro" id="IPR032710">
    <property type="entry name" value="NTF2-like_dom_sf"/>
</dbReference>
<comment type="caution">
    <text evidence="2">The sequence shown here is derived from an EMBL/GenBank/DDBJ whole genome shotgun (WGS) entry which is preliminary data.</text>
</comment>
<dbReference type="Gene3D" id="3.10.450.50">
    <property type="match status" value="1"/>
</dbReference>
<feature type="domain" description="SnoaL-like" evidence="1">
    <location>
        <begin position="7"/>
        <end position="143"/>
    </location>
</feature>
<protein>
    <recommendedName>
        <fullName evidence="1">SnoaL-like domain-containing protein</fullName>
    </recommendedName>
</protein>
<dbReference type="Pfam" id="PF13577">
    <property type="entry name" value="SnoaL_4"/>
    <property type="match status" value="1"/>
</dbReference>
<keyword evidence="3" id="KW-1185">Reference proteome</keyword>